<dbReference type="Gene3D" id="3.50.50.60">
    <property type="entry name" value="FAD/NAD(P)-binding domain"/>
    <property type="match status" value="1"/>
</dbReference>
<dbReference type="Pfam" id="PF01266">
    <property type="entry name" value="DAO"/>
    <property type="match status" value="1"/>
</dbReference>
<accession>A0A5C5VTG9</accession>
<evidence type="ECO:0000256" key="1">
    <source>
        <dbReference type="ARBA" id="ARBA00023002"/>
    </source>
</evidence>
<organism evidence="3 4">
    <name type="scientific">Botrimarina hoheduenensis</name>
    <dbReference type="NCBI Taxonomy" id="2528000"/>
    <lineage>
        <taxon>Bacteria</taxon>
        <taxon>Pseudomonadati</taxon>
        <taxon>Planctomycetota</taxon>
        <taxon>Planctomycetia</taxon>
        <taxon>Pirellulales</taxon>
        <taxon>Lacipirellulaceae</taxon>
        <taxon>Botrimarina</taxon>
    </lineage>
</organism>
<dbReference type="Proteomes" id="UP000318995">
    <property type="component" value="Unassembled WGS sequence"/>
</dbReference>
<dbReference type="InterPro" id="IPR036188">
    <property type="entry name" value="FAD/NAD-bd_sf"/>
</dbReference>
<dbReference type="AlphaFoldDB" id="A0A5C5VTG9"/>
<keyword evidence="1 3" id="KW-0560">Oxidoreductase</keyword>
<dbReference type="SUPFAM" id="SSF51905">
    <property type="entry name" value="FAD/NAD(P)-binding domain"/>
    <property type="match status" value="1"/>
</dbReference>
<dbReference type="EC" id="1.4.99.5" evidence="3"/>
<dbReference type="PANTHER" id="PTHR13847">
    <property type="entry name" value="SARCOSINE DEHYDROGENASE-RELATED"/>
    <property type="match status" value="1"/>
</dbReference>
<evidence type="ECO:0000313" key="4">
    <source>
        <dbReference type="Proteomes" id="UP000318995"/>
    </source>
</evidence>
<dbReference type="RefSeq" id="WP_146575213.1">
    <property type="nucleotide sequence ID" value="NZ_SJPH01000008.1"/>
</dbReference>
<keyword evidence="4" id="KW-1185">Reference proteome</keyword>
<dbReference type="SUPFAM" id="SSF54373">
    <property type="entry name" value="FAD-linked reductases, C-terminal domain"/>
    <property type="match status" value="1"/>
</dbReference>
<dbReference type="GO" id="GO:0005737">
    <property type="term" value="C:cytoplasm"/>
    <property type="evidence" value="ECO:0007669"/>
    <property type="project" value="TreeGrafter"/>
</dbReference>
<gene>
    <name evidence="3" type="primary">hcnC</name>
    <name evidence="3" type="ORF">Pla111_30070</name>
</gene>
<dbReference type="GO" id="GO:0050622">
    <property type="term" value="F:glycine dehydrogenase (cyanide-forming) activity"/>
    <property type="evidence" value="ECO:0007669"/>
    <property type="project" value="UniProtKB-EC"/>
</dbReference>
<evidence type="ECO:0000259" key="2">
    <source>
        <dbReference type="Pfam" id="PF01266"/>
    </source>
</evidence>
<dbReference type="OrthoDB" id="9794226at2"/>
<comment type="caution">
    <text evidence="3">The sequence shown here is derived from an EMBL/GenBank/DDBJ whole genome shotgun (WGS) entry which is preliminary data.</text>
</comment>
<dbReference type="Gene3D" id="3.30.9.10">
    <property type="entry name" value="D-Amino Acid Oxidase, subunit A, domain 2"/>
    <property type="match status" value="1"/>
</dbReference>
<protein>
    <submittedName>
        <fullName evidence="3">Hydrogen cyanide synthase subunit HcnC</fullName>
        <ecNumber evidence="3">1.4.99.5</ecNumber>
    </submittedName>
</protein>
<evidence type="ECO:0000313" key="3">
    <source>
        <dbReference type="EMBL" id="TWT41630.1"/>
    </source>
</evidence>
<dbReference type="InterPro" id="IPR006076">
    <property type="entry name" value="FAD-dep_OxRdtase"/>
</dbReference>
<reference evidence="3 4" key="1">
    <citation type="submission" date="2019-02" db="EMBL/GenBank/DDBJ databases">
        <title>Deep-cultivation of Planctomycetes and their phenomic and genomic characterization uncovers novel biology.</title>
        <authorList>
            <person name="Wiegand S."/>
            <person name="Jogler M."/>
            <person name="Boedeker C."/>
            <person name="Pinto D."/>
            <person name="Vollmers J."/>
            <person name="Rivas-Marin E."/>
            <person name="Kohn T."/>
            <person name="Peeters S.H."/>
            <person name="Heuer A."/>
            <person name="Rast P."/>
            <person name="Oberbeckmann S."/>
            <person name="Bunk B."/>
            <person name="Jeske O."/>
            <person name="Meyerdierks A."/>
            <person name="Storesund J.E."/>
            <person name="Kallscheuer N."/>
            <person name="Luecker S."/>
            <person name="Lage O.M."/>
            <person name="Pohl T."/>
            <person name="Merkel B.J."/>
            <person name="Hornburger P."/>
            <person name="Mueller R.-W."/>
            <person name="Bruemmer F."/>
            <person name="Labrenz M."/>
            <person name="Spormann A.M."/>
            <person name="Op Den Camp H."/>
            <person name="Overmann J."/>
            <person name="Amann R."/>
            <person name="Jetten M.S.M."/>
            <person name="Mascher T."/>
            <person name="Medema M.H."/>
            <person name="Devos D.P."/>
            <person name="Kaster A.-K."/>
            <person name="Ovreas L."/>
            <person name="Rohde M."/>
            <person name="Galperin M.Y."/>
            <person name="Jogler C."/>
        </authorList>
    </citation>
    <scope>NUCLEOTIDE SEQUENCE [LARGE SCALE GENOMIC DNA]</scope>
    <source>
        <strain evidence="3 4">Pla111</strain>
    </source>
</reference>
<dbReference type="EMBL" id="SJPH01000008">
    <property type="protein sequence ID" value="TWT41630.1"/>
    <property type="molecule type" value="Genomic_DNA"/>
</dbReference>
<feature type="domain" description="FAD dependent oxidoreductase" evidence="2">
    <location>
        <begin position="10"/>
        <end position="335"/>
    </location>
</feature>
<name>A0A5C5VTG9_9BACT</name>
<dbReference type="PANTHER" id="PTHR13847:SF289">
    <property type="entry name" value="GLYCINE OXIDASE"/>
    <property type="match status" value="1"/>
</dbReference>
<proteinExistence type="predicted"/>
<sequence>MSAVNRSSELVVVGGGVIGLSIADEALRAGLSVTVLERGRCGREASWAGAGILPPRSWYVKDPLLDRLAKCSAELFPLWSARLLEETGIDNEYWHCGSTYPVRGASAAETRATLARWEQDGVVIEPHDEHFVHVPAEAQVRNPRHLRALIASVLRRGGKIVEGARVVGFQHQGDRLSAVCTTDGDYQGAACCLAAGCWTPHLAELTNGVAPGQPVRGQILLMRPRKAPPHIIHDPPWYLVPRRDGLVLVGATVENVGFARGVTTEARARLLAAAERMMPGLGSAPVEAFWSGLRPASADALPQIGRLPGYHNLLVAAGHHRSGLQFSPPTAKLIVAELTGANPPLSEEHIERLKPTRFAPAVRS</sequence>